<organism evidence="1 2">
    <name type="scientific">Pseudomonas vancouverensis</name>
    <dbReference type="NCBI Taxonomy" id="95300"/>
    <lineage>
        <taxon>Bacteria</taxon>
        <taxon>Pseudomonadati</taxon>
        <taxon>Pseudomonadota</taxon>
        <taxon>Gammaproteobacteria</taxon>
        <taxon>Pseudomonadales</taxon>
        <taxon>Pseudomonadaceae</taxon>
        <taxon>Pseudomonas</taxon>
    </lineage>
</organism>
<evidence type="ECO:0000313" key="1">
    <source>
        <dbReference type="EMBL" id="TDB69276.1"/>
    </source>
</evidence>
<accession>A0A1H2MWY0</accession>
<comment type="caution">
    <text evidence="1">The sequence shown here is derived from an EMBL/GenBank/DDBJ whole genome shotgun (WGS) entry which is preliminary data.</text>
</comment>
<keyword evidence="2" id="KW-1185">Reference proteome</keyword>
<evidence type="ECO:0000313" key="2">
    <source>
        <dbReference type="Proteomes" id="UP000295254"/>
    </source>
</evidence>
<reference evidence="2" key="1">
    <citation type="journal article" date="2019" name="bioRxiv">
        <title>Bacterially produced spermidine induces plant systemic susceptibility to pathogens.</title>
        <authorList>
            <person name="Melnyk R.A."/>
            <person name="Beskrovnaya P.A."/>
            <person name="Liu Z."/>
            <person name="Song Y."/>
            <person name="Haney C.H."/>
        </authorList>
    </citation>
    <scope>NUCLEOTIDE SEQUENCE [LARGE SCALE GENOMIC DNA]</scope>
    <source>
        <strain evidence="2">Dha-51</strain>
    </source>
</reference>
<sequence length="239" mass="26530">MTFVLNILHKDFTLIASDRRGNAPESITMTVGNLSITTNGGGTIDGFKKTKLNKNNNVAVSAAGTTNEHLYLDQIKDLSDPSEVINIVRSCAENHFNFDARDELVNALPQMENQTIVSFFDEKTSSFFTTLHIYTKFSNYNTINVRRANPQPILLHLGTGSSSFENTIGIDEINSFIERVTNGANVDEILEWLDIAFEKVSLVAEGCSADYDAVISTRSNPYFVSLRSTETTTFKPHAF</sequence>
<dbReference type="OrthoDB" id="9814844at2"/>
<protein>
    <submittedName>
        <fullName evidence="1">Uncharacterized protein</fullName>
    </submittedName>
</protein>
<dbReference type="Proteomes" id="UP000295254">
    <property type="component" value="Unassembled WGS sequence"/>
</dbReference>
<name>A0A1H2MWY0_PSEVA</name>
<proteinExistence type="predicted"/>
<dbReference type="AlphaFoldDB" id="A0A1H2MWY0"/>
<dbReference type="EMBL" id="RRZK01000001">
    <property type="protein sequence ID" value="TDB69276.1"/>
    <property type="molecule type" value="Genomic_DNA"/>
</dbReference>
<dbReference type="RefSeq" id="WP_132680093.1">
    <property type="nucleotide sequence ID" value="NZ_LT629803.1"/>
</dbReference>
<gene>
    <name evidence="1" type="ORF">EIY72_00020</name>
</gene>